<dbReference type="SUPFAM" id="SSF53756">
    <property type="entry name" value="UDP-Glycosyltransferase/glycogen phosphorylase"/>
    <property type="match status" value="1"/>
</dbReference>
<feature type="domain" description="Glycosyl transferase family 1" evidence="1">
    <location>
        <begin position="195"/>
        <end position="346"/>
    </location>
</feature>
<proteinExistence type="predicted"/>
<dbReference type="Gene3D" id="3.40.50.2000">
    <property type="entry name" value="Glycogen Phosphorylase B"/>
    <property type="match status" value="1"/>
</dbReference>
<dbReference type="InterPro" id="IPR050194">
    <property type="entry name" value="Glycosyltransferase_grp1"/>
</dbReference>
<protein>
    <submittedName>
        <fullName evidence="2">Glycosyltransferase</fullName>
    </submittedName>
</protein>
<dbReference type="Proteomes" id="UP001597013">
    <property type="component" value="Unassembled WGS sequence"/>
</dbReference>
<evidence type="ECO:0000259" key="1">
    <source>
        <dbReference type="Pfam" id="PF00534"/>
    </source>
</evidence>
<dbReference type="Pfam" id="PF00534">
    <property type="entry name" value="Glycos_transf_1"/>
    <property type="match status" value="1"/>
</dbReference>
<sequence>MKLVIISHTEHYKTSDGTVVGWSPTVNEINHLADSFTSITHVAMLHAGTAPKSTMAYTSQNIDFVALPVLGGTSIYSKLKSIVYIPKVISKVRKALKDADAFQLRTPTGIAVFLIPYLTFFSKKKGWYKYAGNWNQKKPPLGYRFQRWMLKKQKRRVTINGAWENQPHHCKTFENPCLTDVDVVLGKKIVQSKLLDSKLNFCYVGRLETPKGVKRIIEAFKGLSDQEKNRVGDVHLVGDGEEKLAFETMAKNCGIHFVFHGYLDRTSVFEIYKKSHFFLMPTSASEGFPKVIAEASNFGCVPIVSNVSAIGQYIHHRQNGFVISPITSEGLVLQLKQVLQLDNKSYEDLLTGSQNFSKTFTFSHYTRRIHNEILVTYQ</sequence>
<comment type="caution">
    <text evidence="2">The sequence shown here is derived from an EMBL/GenBank/DDBJ whole genome shotgun (WGS) entry which is preliminary data.</text>
</comment>
<dbReference type="EMBL" id="JBHTJL010000016">
    <property type="protein sequence ID" value="MFD1064155.1"/>
    <property type="molecule type" value="Genomic_DNA"/>
</dbReference>
<keyword evidence="3" id="KW-1185">Reference proteome</keyword>
<evidence type="ECO:0000313" key="3">
    <source>
        <dbReference type="Proteomes" id="UP001597013"/>
    </source>
</evidence>
<reference evidence="3" key="1">
    <citation type="journal article" date="2019" name="Int. J. Syst. Evol. Microbiol.">
        <title>The Global Catalogue of Microorganisms (GCM) 10K type strain sequencing project: providing services to taxonomists for standard genome sequencing and annotation.</title>
        <authorList>
            <consortium name="The Broad Institute Genomics Platform"/>
            <consortium name="The Broad Institute Genome Sequencing Center for Infectious Disease"/>
            <person name="Wu L."/>
            <person name="Ma J."/>
        </authorList>
    </citation>
    <scope>NUCLEOTIDE SEQUENCE [LARGE SCALE GENOMIC DNA]</scope>
    <source>
        <strain evidence="3">CCUG 62215</strain>
    </source>
</reference>
<dbReference type="PANTHER" id="PTHR45947">
    <property type="entry name" value="SULFOQUINOVOSYL TRANSFERASE SQD2"/>
    <property type="match status" value="1"/>
</dbReference>
<dbReference type="InterPro" id="IPR001296">
    <property type="entry name" value="Glyco_trans_1"/>
</dbReference>
<organism evidence="2 3">
    <name type="scientific">Winogradskyella litorisediminis</name>
    <dbReference type="NCBI Taxonomy" id="1156618"/>
    <lineage>
        <taxon>Bacteria</taxon>
        <taxon>Pseudomonadati</taxon>
        <taxon>Bacteroidota</taxon>
        <taxon>Flavobacteriia</taxon>
        <taxon>Flavobacteriales</taxon>
        <taxon>Flavobacteriaceae</taxon>
        <taxon>Winogradskyella</taxon>
    </lineage>
</organism>
<name>A0ABW3NCP8_9FLAO</name>
<dbReference type="CDD" id="cd03801">
    <property type="entry name" value="GT4_PimA-like"/>
    <property type="match status" value="1"/>
</dbReference>
<evidence type="ECO:0000313" key="2">
    <source>
        <dbReference type="EMBL" id="MFD1064155.1"/>
    </source>
</evidence>
<dbReference type="RefSeq" id="WP_386132259.1">
    <property type="nucleotide sequence ID" value="NZ_JBHTJL010000016.1"/>
</dbReference>
<gene>
    <name evidence="2" type="ORF">ACFQ1Q_12930</name>
</gene>
<dbReference type="PANTHER" id="PTHR45947:SF3">
    <property type="entry name" value="SULFOQUINOVOSYL TRANSFERASE SQD2"/>
    <property type="match status" value="1"/>
</dbReference>
<accession>A0ABW3NCP8</accession>